<dbReference type="SUPFAM" id="SSF51182">
    <property type="entry name" value="RmlC-like cupins"/>
    <property type="match status" value="1"/>
</dbReference>
<accession>A0ABR6RBU6</accession>
<evidence type="ECO:0000313" key="2">
    <source>
        <dbReference type="EMBL" id="MBB6576606.1"/>
    </source>
</evidence>
<dbReference type="InterPro" id="IPR013096">
    <property type="entry name" value="Cupin_2"/>
</dbReference>
<dbReference type="Gene3D" id="2.60.120.10">
    <property type="entry name" value="Jelly Rolls"/>
    <property type="match status" value="1"/>
</dbReference>
<protein>
    <submittedName>
        <fullName evidence="2">Mannose-6-phosphate isomerase-like protein (Cupin superfamily)</fullName>
    </submittedName>
</protein>
<evidence type="ECO:0000259" key="1">
    <source>
        <dbReference type="Pfam" id="PF07883"/>
    </source>
</evidence>
<keyword evidence="3" id="KW-1185">Reference proteome</keyword>
<feature type="domain" description="Cupin type-2" evidence="1">
    <location>
        <begin position="42"/>
        <end position="95"/>
    </location>
</feature>
<dbReference type="Pfam" id="PF07883">
    <property type="entry name" value="Cupin_2"/>
    <property type="match status" value="1"/>
</dbReference>
<reference evidence="2 3" key="1">
    <citation type="submission" date="2020-08" db="EMBL/GenBank/DDBJ databases">
        <title>Functional genomics of gut bacteria from endangered species of beetles.</title>
        <authorList>
            <person name="Carlos-Shanley C."/>
        </authorList>
    </citation>
    <scope>NUCLEOTIDE SEQUENCE [LARGE SCALE GENOMIC DNA]</scope>
    <source>
        <strain evidence="2 3">S00124</strain>
    </source>
</reference>
<comment type="caution">
    <text evidence="2">The sequence shown here is derived from an EMBL/GenBank/DDBJ whole genome shotgun (WGS) entry which is preliminary data.</text>
</comment>
<proteinExistence type="predicted"/>
<dbReference type="EMBL" id="JACHKZ010000002">
    <property type="protein sequence ID" value="MBB6576606.1"/>
    <property type="molecule type" value="Genomic_DNA"/>
</dbReference>
<dbReference type="InterPro" id="IPR014710">
    <property type="entry name" value="RmlC-like_jellyroll"/>
</dbReference>
<name>A0ABR6RBU6_9BURK</name>
<dbReference type="RefSeq" id="WP_184705209.1">
    <property type="nucleotide sequence ID" value="NZ_JACHKZ010000002.1"/>
</dbReference>
<organism evidence="2 3">
    <name type="scientific">Comamonas odontotermitis</name>
    <dbReference type="NCBI Taxonomy" id="379895"/>
    <lineage>
        <taxon>Bacteria</taxon>
        <taxon>Pseudomonadati</taxon>
        <taxon>Pseudomonadota</taxon>
        <taxon>Betaproteobacteria</taxon>
        <taxon>Burkholderiales</taxon>
        <taxon>Comamonadaceae</taxon>
        <taxon>Comamonas</taxon>
    </lineage>
</organism>
<dbReference type="Proteomes" id="UP000562492">
    <property type="component" value="Unassembled WGS sequence"/>
</dbReference>
<gene>
    <name evidence="2" type="ORF">HNP33_000654</name>
</gene>
<dbReference type="InterPro" id="IPR011051">
    <property type="entry name" value="RmlC_Cupin_sf"/>
</dbReference>
<sequence>MTPPKALDTNAIKVAHPQPWFAQTLTSIDGVNLRYRVMRDTIASFHVHDDSPECFLVLSGEVVVDTEAGPVTLTPGMFYRVEPGMSHRSRVVGEACLLIMDKMP</sequence>
<evidence type="ECO:0000313" key="3">
    <source>
        <dbReference type="Proteomes" id="UP000562492"/>
    </source>
</evidence>